<accession>F0VNY8</accession>
<dbReference type="InterPro" id="IPR011016">
    <property type="entry name" value="Znf_RING-CH"/>
</dbReference>
<evidence type="ECO:0000256" key="6">
    <source>
        <dbReference type="ARBA" id="ARBA00022723"/>
    </source>
</evidence>
<feature type="compositionally biased region" description="Basic and acidic residues" evidence="13">
    <location>
        <begin position="1192"/>
        <end position="1201"/>
    </location>
</feature>
<evidence type="ECO:0000313" key="15">
    <source>
        <dbReference type="EMBL" id="CBZ55434.1"/>
    </source>
</evidence>
<dbReference type="InterPro" id="IPR013083">
    <property type="entry name" value="Znf_RING/FYVE/PHD"/>
</dbReference>
<dbReference type="GO" id="GO:0016567">
    <property type="term" value="P:protein ubiquitination"/>
    <property type="evidence" value="ECO:0007669"/>
    <property type="project" value="TreeGrafter"/>
</dbReference>
<organism evidence="15 17">
    <name type="scientific">Neospora caninum (strain Liverpool)</name>
    <dbReference type="NCBI Taxonomy" id="572307"/>
    <lineage>
        <taxon>Eukaryota</taxon>
        <taxon>Sar</taxon>
        <taxon>Alveolata</taxon>
        <taxon>Apicomplexa</taxon>
        <taxon>Conoidasida</taxon>
        <taxon>Coccidia</taxon>
        <taxon>Eucoccidiorida</taxon>
        <taxon>Eimeriorina</taxon>
        <taxon>Sarcocystidae</taxon>
        <taxon>Neospora</taxon>
    </lineage>
</organism>
<feature type="region of interest" description="Disordered" evidence="13">
    <location>
        <begin position="1393"/>
        <end position="1424"/>
    </location>
</feature>
<reference evidence="16" key="4">
    <citation type="journal article" date="2015" name="PLoS ONE">
        <title>Comprehensive Evaluation of Toxoplasma gondii VEG and Neospora caninum LIV Genomes with Tachyzoite Stage Transcriptome and Proteome Defines Novel Transcript Features.</title>
        <authorList>
            <person name="Ramaprasad A."/>
            <person name="Mourier T."/>
            <person name="Naeem R."/>
            <person name="Malas T.B."/>
            <person name="Moussa E."/>
            <person name="Panigrahi A."/>
            <person name="Vermont S.J."/>
            <person name="Otto T.D."/>
            <person name="Wastling J."/>
            <person name="Pain A."/>
        </authorList>
    </citation>
    <scope>NUCLEOTIDE SEQUENCE</scope>
    <source>
        <strain evidence="16">Liverpool</strain>
    </source>
</reference>
<feature type="region of interest" description="Disordered" evidence="13">
    <location>
        <begin position="455"/>
        <end position="493"/>
    </location>
</feature>
<dbReference type="OrthoDB" id="1302410at2759"/>
<feature type="compositionally biased region" description="Low complexity" evidence="13">
    <location>
        <begin position="924"/>
        <end position="939"/>
    </location>
</feature>
<dbReference type="EMBL" id="FR823392">
    <property type="protein sequence ID" value="CBZ55434.1"/>
    <property type="molecule type" value="Genomic_DNA"/>
</dbReference>
<comment type="subcellular location">
    <subcellularLocation>
        <location evidence="2">Membrane</location>
        <topology evidence="2">Multi-pass membrane protein</topology>
    </subcellularLocation>
</comment>
<feature type="compositionally biased region" description="Polar residues" evidence="13">
    <location>
        <begin position="762"/>
        <end position="778"/>
    </location>
</feature>
<keyword evidence="4" id="KW-0808">Transferase</keyword>
<reference evidence="15" key="1">
    <citation type="submission" date="2011-02" db="EMBL/GenBank/DDBJ databases">
        <authorList>
            <person name="Aslett M."/>
        </authorList>
    </citation>
    <scope>NUCLEOTIDE SEQUENCE</scope>
    <source>
        <strain evidence="15">Liverpool</strain>
    </source>
</reference>
<evidence type="ECO:0000256" key="9">
    <source>
        <dbReference type="ARBA" id="ARBA00022833"/>
    </source>
</evidence>
<feature type="compositionally biased region" description="Low complexity" evidence="13">
    <location>
        <begin position="1182"/>
        <end position="1191"/>
    </location>
</feature>
<dbReference type="VEuPathDB" id="ToxoDB:NCLIV_058570"/>
<reference evidence="15" key="2">
    <citation type="submission" date="2011-03" db="EMBL/GenBank/DDBJ databases">
        <title>Comparative genomics and transcriptomics of Neospora caninum and Toxoplasma gondii.</title>
        <authorList>
            <person name="Reid A.J."/>
            <person name="Sohal A."/>
            <person name="Harris D."/>
            <person name="Quail M."/>
            <person name="Sanders M."/>
            <person name="Berriman M."/>
            <person name="Wastling J.M."/>
            <person name="Pain A."/>
        </authorList>
    </citation>
    <scope>NUCLEOTIDE SEQUENCE</scope>
    <source>
        <strain evidence="15">Liverpool</strain>
    </source>
</reference>
<dbReference type="OMA" id="ASHGCET"/>
<feature type="compositionally biased region" description="Polar residues" evidence="13">
    <location>
        <begin position="591"/>
        <end position="604"/>
    </location>
</feature>
<dbReference type="RefSeq" id="XP_003885462.1">
    <property type="nucleotide sequence ID" value="XM_003885413.1"/>
</dbReference>
<keyword evidence="10" id="KW-1133">Transmembrane helix</keyword>
<feature type="compositionally biased region" description="Low complexity" evidence="13">
    <location>
        <begin position="1268"/>
        <end position="1285"/>
    </location>
</feature>
<evidence type="ECO:0000256" key="8">
    <source>
        <dbReference type="ARBA" id="ARBA00022786"/>
    </source>
</evidence>
<name>F0VNY8_NEOCL</name>
<feature type="region of interest" description="Disordered" evidence="13">
    <location>
        <begin position="1055"/>
        <end position="1115"/>
    </location>
</feature>
<evidence type="ECO:0000256" key="5">
    <source>
        <dbReference type="ARBA" id="ARBA00022692"/>
    </source>
</evidence>
<protein>
    <recommendedName>
        <fullName evidence="3">RING-type E3 ubiquitin transferase</fullName>
        <ecNumber evidence="3">2.3.2.27</ecNumber>
    </recommendedName>
</protein>
<feature type="domain" description="RING-type" evidence="14">
    <location>
        <begin position="1773"/>
        <end position="1814"/>
    </location>
</feature>
<evidence type="ECO:0000256" key="1">
    <source>
        <dbReference type="ARBA" id="ARBA00000900"/>
    </source>
</evidence>
<evidence type="ECO:0000256" key="7">
    <source>
        <dbReference type="ARBA" id="ARBA00022771"/>
    </source>
</evidence>
<evidence type="ECO:0000313" key="17">
    <source>
        <dbReference type="Proteomes" id="UP000007494"/>
    </source>
</evidence>
<keyword evidence="9" id="KW-0862">Zinc</keyword>
<feature type="compositionally biased region" description="Low complexity" evidence="13">
    <location>
        <begin position="881"/>
        <end position="906"/>
    </location>
</feature>
<dbReference type="PANTHER" id="PTHR45977">
    <property type="entry name" value="TARGET OF ERK KINASE MPK-1"/>
    <property type="match status" value="1"/>
</dbReference>
<feature type="compositionally biased region" description="Polar residues" evidence="13">
    <location>
        <begin position="1637"/>
        <end position="1658"/>
    </location>
</feature>
<feature type="region of interest" description="Disordered" evidence="13">
    <location>
        <begin position="1166"/>
        <end position="1208"/>
    </location>
</feature>
<feature type="region of interest" description="Disordered" evidence="13">
    <location>
        <begin position="700"/>
        <end position="959"/>
    </location>
</feature>
<evidence type="ECO:0000256" key="12">
    <source>
        <dbReference type="PROSITE-ProRule" id="PRU00175"/>
    </source>
</evidence>
<evidence type="ECO:0000313" key="16">
    <source>
        <dbReference type="EMBL" id="CEL70170.1"/>
    </source>
</evidence>
<feature type="compositionally biased region" description="Basic and acidic residues" evidence="13">
    <location>
        <begin position="459"/>
        <end position="477"/>
    </location>
</feature>
<dbReference type="GO" id="GO:0006511">
    <property type="term" value="P:ubiquitin-dependent protein catabolic process"/>
    <property type="evidence" value="ECO:0007669"/>
    <property type="project" value="TreeGrafter"/>
</dbReference>
<dbReference type="GeneID" id="13440847"/>
<feature type="compositionally biased region" description="Basic and acidic residues" evidence="13">
    <location>
        <begin position="577"/>
        <end position="586"/>
    </location>
</feature>
<dbReference type="EC" id="2.3.2.27" evidence="3"/>
<dbReference type="SMART" id="SM00184">
    <property type="entry name" value="RING"/>
    <property type="match status" value="1"/>
</dbReference>
<evidence type="ECO:0000256" key="2">
    <source>
        <dbReference type="ARBA" id="ARBA00004141"/>
    </source>
</evidence>
<keyword evidence="6" id="KW-0479">Metal-binding</keyword>
<dbReference type="PANTHER" id="PTHR45977:SF4">
    <property type="entry name" value="RING-TYPE DOMAIN-CONTAINING PROTEIN"/>
    <property type="match status" value="1"/>
</dbReference>
<sequence length="1822" mass="187368">MAPISFSRLLPSRGRRGSRSDSSDTRDAPPSPSGESTPGCGPRVTSLSSEVSVDLRDFETALAAAEEVPPSSPTPVDLNTVKTPDASRPAAADAPSSSHTHNAFLKKGLLASSACISCPTPAEPSVKRADGIACEDPLLACSAASGTTGLRRSRTEEEGNSPCNTSIQRAASLSFTNAASAGSACTAAALKSRVVTHGTSPLSSARIERGCEFRSAQPRQTDPSETCSLGTGPGGGFTDEPGVVRSPQHAVPAASKKYMCVVISPHMSPRIQRPEMAGKLPGARESEDLALPANLSVFACAVAEAALQSETHGPPGLPSQVVQNAAPVPRDAAVGLVHVPLVSELPVKSFYAPPSSDGAKTFGAPTTRQGDSKLSERGSVVPPLPIGTSGVPTSNLDTGAALSPSIPPPSARRAAPPIAAIASPRLRPPTCSAFRPAGGGTKGGPPRCFPAAAVAGEETQARQESARRASPTEKCEEPGQLSSEDEGSDAPHSASSIVIFENDSVGSPCSCHSQVSPCSVERDFCHLSLDCPRDEGQSETPSAQSAPPGDEDGHEEAELEDSDGAYLETPPTAVVAHVDKAGKPSDDEACSQVSETLDASTAGGSRSEASHGCETDSSSGDAPRSAGAAPLEGVQGFSAPEGSGSEGRVESPGDGTHRSDVDESAASPAARCPECSLNLRPHELQDHLFAHALDALQARAARRERGTKSRNLVNTADPLHKGALTWRPARPSPHGQAEPRRAAPGVTSRTQPSVRTARATPGNATRQSSSQTNASAGTPATPGRDASRSGPPRGVGASSARAEPPESHRLASGGSVRPASATSAKVTRKRKQAGVSSSRPTADSREETESRSSSAGSAASSVSTPSRSGRVRSPRYRVLDRSQCARQSSAASTGSGVSASRAATSGNGSASSQGSKLPRTSPGAASAALRRAGNATARAVSGTQRATGSPIPGHSSGRATHRYMEATAASLSRRASVRTASRFVPADEDPQTPSTAEETLNSSCGALSERGVGQPAETSAGPGSATISGAASGLRSGSSSLDLGRARTARLLGAAGTAGRGLSESRRASEAATAHQALASGELTDRGARTSRIYRSTLSHGGAEDGRSSLGGTGRFSRIPAQATAGLSGFVTSRATVGSYTLGRVSRGTLEQRRAACAAAAARRAAAAGGSTENDGERRNSEGSSGSALSDDSGRGSRESRASPAGAFRSSSFQALPVTPLVSRRSTGVVGTLGRGMTTAADTAATASTQAALAGGARRVATLGDPQTSLGSAGTSSSRARGGRLPPVPLLPLSTLSQLSGSNSARIHTLASGGAEERARRARVASTHRELCSPGLAGVSSAASSSDASDSDRWHRTASARGPRVSRTASAQEIRQQVLHSARSTAGSYYVRGVPARSNTSSVSGRPEVPGGSVSRRSLGAGGEGLASRYSGASRHLIASSEIPSSGWVPTWGQTLIDMGLVPSRSATGTSRSASVHRTGLPSGRGADASSGEVVDRSPSGSTPAGFGSSASASVATHAAYPRSNSVTLHRSGSSAWTALSQVSAAGRSSEDINDFRYRVYPGFHSFGSHYALGRYSRQEQSRVDSPTGLSSFVAGSARTGDMYAQHTGLSSQRRAWPYLASAEDSDRQAGGASRSGACSQAESSRSAMNPRRSSSGARQHDDRTGVARASASAAPSAPESGYSRQDWSPFGYTAYSRNEAGAWSPQPSGTATHRHQQQEEPDVRDVEASYQRMEQEEDERRAQVLQILIDLLPTSEFDQSRSANLSDEAKRCSICFEDYDHGEELRRLPCTHVFHKNCIDMWLRRSFVCPICKHDLRTSFE</sequence>
<reference evidence="17" key="3">
    <citation type="journal article" date="2012" name="PLoS Pathog.">
        <title>Comparative genomics of the apicomplexan parasites Toxoplasma gondii and Neospora caninum: Coccidia differing in host range and transmission strategy.</title>
        <authorList>
            <person name="Reid A.J."/>
            <person name="Vermont S.J."/>
            <person name="Cotton J.A."/>
            <person name="Harris D."/>
            <person name="Hill-Cawthorne G.A."/>
            <person name="Konen-Waisman S."/>
            <person name="Latham S.M."/>
            <person name="Mourier T."/>
            <person name="Norton R."/>
            <person name="Quail M.A."/>
            <person name="Sanders M."/>
            <person name="Shanmugam D."/>
            <person name="Sohal A."/>
            <person name="Wasmuth J.D."/>
            <person name="Brunk B."/>
            <person name="Grigg M.E."/>
            <person name="Howard J.C."/>
            <person name="Parkinson J."/>
            <person name="Roos D.S."/>
            <person name="Trees A.J."/>
            <person name="Berriman M."/>
            <person name="Pain A."/>
            <person name="Wastling J.M."/>
        </authorList>
    </citation>
    <scope>NUCLEOTIDE SEQUENCE [LARGE SCALE GENOMIC DNA]</scope>
    <source>
        <strain evidence="17">Liverpool</strain>
    </source>
</reference>
<evidence type="ECO:0000259" key="14">
    <source>
        <dbReference type="PROSITE" id="PS50089"/>
    </source>
</evidence>
<feature type="compositionally biased region" description="Low complexity" evidence="13">
    <location>
        <begin position="851"/>
        <end position="868"/>
    </location>
</feature>
<keyword evidence="17" id="KW-1185">Reference proteome</keyword>
<feature type="region of interest" description="Disordered" evidence="13">
    <location>
        <begin position="1464"/>
        <end position="1512"/>
    </location>
</feature>
<feature type="region of interest" description="Disordered" evidence="13">
    <location>
        <begin position="1623"/>
        <end position="1687"/>
    </location>
</feature>
<dbReference type="InParanoid" id="F0VNY8"/>
<evidence type="ECO:0000256" key="13">
    <source>
        <dbReference type="SAM" id="MobiDB-lite"/>
    </source>
</evidence>
<feature type="compositionally biased region" description="Low complexity" evidence="13">
    <location>
        <begin position="1028"/>
        <end position="1039"/>
    </location>
</feature>
<feature type="region of interest" description="Disordered" evidence="13">
    <location>
        <begin position="1006"/>
        <end position="1039"/>
    </location>
</feature>
<feature type="compositionally biased region" description="Low complexity" evidence="13">
    <location>
        <begin position="1498"/>
        <end position="1512"/>
    </location>
</feature>
<dbReference type="InterPro" id="IPR001841">
    <property type="entry name" value="Znf_RING"/>
</dbReference>
<feature type="compositionally biased region" description="Low complexity" evidence="13">
    <location>
        <begin position="1464"/>
        <end position="1474"/>
    </location>
</feature>
<dbReference type="Gene3D" id="3.30.40.10">
    <property type="entry name" value="Zinc/RING finger domain, C3HC4 (zinc finger)"/>
    <property type="match status" value="1"/>
</dbReference>
<dbReference type="SMART" id="SM00744">
    <property type="entry name" value="RINGv"/>
    <property type="match status" value="1"/>
</dbReference>
<dbReference type="PROSITE" id="PS50089">
    <property type="entry name" value="ZF_RING_2"/>
    <property type="match status" value="1"/>
</dbReference>
<feature type="compositionally biased region" description="Basic and acidic residues" evidence="13">
    <location>
        <begin position="647"/>
        <end position="661"/>
    </location>
</feature>
<keyword evidence="5" id="KW-0812">Transmembrane</keyword>
<gene>
    <name evidence="16" type="ORF">BN1204_058570</name>
    <name evidence="15" type="ORF">NCLIV_058570</name>
</gene>
<feature type="compositionally biased region" description="Basic and acidic residues" evidence="13">
    <location>
        <begin position="18"/>
        <end position="27"/>
    </location>
</feature>
<evidence type="ECO:0000256" key="3">
    <source>
        <dbReference type="ARBA" id="ARBA00012483"/>
    </source>
</evidence>
<feature type="region of interest" description="Disordered" evidence="13">
    <location>
        <begin position="1334"/>
        <end position="1378"/>
    </location>
</feature>
<keyword evidence="11" id="KW-0472">Membrane</keyword>
<evidence type="ECO:0000256" key="11">
    <source>
        <dbReference type="ARBA" id="ARBA00023136"/>
    </source>
</evidence>
<proteinExistence type="predicted"/>
<feature type="region of interest" description="Disordered" evidence="13">
    <location>
        <begin position="1262"/>
        <end position="1285"/>
    </location>
</feature>
<feature type="compositionally biased region" description="Polar residues" evidence="13">
    <location>
        <begin position="1367"/>
        <end position="1378"/>
    </location>
</feature>
<evidence type="ECO:0000256" key="4">
    <source>
        <dbReference type="ARBA" id="ARBA00022679"/>
    </source>
</evidence>
<dbReference type="SUPFAM" id="SSF57850">
    <property type="entry name" value="RING/U-box"/>
    <property type="match status" value="1"/>
</dbReference>
<feature type="compositionally biased region" description="Low complexity" evidence="13">
    <location>
        <begin position="1"/>
        <end position="12"/>
    </location>
</feature>
<dbReference type="EMBL" id="LN714486">
    <property type="protein sequence ID" value="CEL70170.1"/>
    <property type="molecule type" value="Genomic_DNA"/>
</dbReference>
<dbReference type="eggNOG" id="KOG4628">
    <property type="taxonomic scope" value="Eukaryota"/>
</dbReference>
<keyword evidence="7 12" id="KW-0863">Zinc-finger</keyword>
<dbReference type="GO" id="GO:0061630">
    <property type="term" value="F:ubiquitin protein ligase activity"/>
    <property type="evidence" value="ECO:0007669"/>
    <property type="project" value="UniProtKB-EC"/>
</dbReference>
<feature type="region of interest" description="Disordered" evidence="13">
    <location>
        <begin position="532"/>
        <end position="671"/>
    </location>
</feature>
<feature type="compositionally biased region" description="Low complexity" evidence="13">
    <location>
        <begin position="84"/>
        <end position="98"/>
    </location>
</feature>
<comment type="catalytic activity">
    <reaction evidence="1">
        <text>S-ubiquitinyl-[E2 ubiquitin-conjugating enzyme]-L-cysteine + [acceptor protein]-L-lysine = [E2 ubiquitin-conjugating enzyme]-L-cysteine + N(6)-ubiquitinyl-[acceptor protein]-L-lysine.</text>
        <dbReference type="EC" id="2.3.2.27"/>
    </reaction>
</comment>
<feature type="compositionally biased region" description="Acidic residues" evidence="13">
    <location>
        <begin position="549"/>
        <end position="563"/>
    </location>
</feature>
<dbReference type="GO" id="GO:0008270">
    <property type="term" value="F:zinc ion binding"/>
    <property type="evidence" value="ECO:0007669"/>
    <property type="project" value="UniProtKB-KW"/>
</dbReference>
<keyword evidence="8" id="KW-0833">Ubl conjugation pathway</keyword>
<dbReference type="GO" id="GO:0016020">
    <property type="term" value="C:membrane"/>
    <property type="evidence" value="ECO:0007669"/>
    <property type="project" value="UniProtKB-SubCell"/>
</dbReference>
<evidence type="ECO:0000256" key="10">
    <source>
        <dbReference type="ARBA" id="ARBA00022989"/>
    </source>
</evidence>
<feature type="region of interest" description="Disordered" evidence="13">
    <location>
        <begin position="1700"/>
        <end position="1725"/>
    </location>
</feature>
<feature type="compositionally biased region" description="Low complexity" evidence="13">
    <location>
        <begin position="1668"/>
        <end position="1681"/>
    </location>
</feature>
<feature type="region of interest" description="Disordered" evidence="13">
    <location>
        <begin position="353"/>
        <end position="414"/>
    </location>
</feature>
<feature type="region of interest" description="Disordered" evidence="13">
    <location>
        <begin position="1"/>
        <end position="100"/>
    </location>
</feature>
<dbReference type="Pfam" id="PF13639">
    <property type="entry name" value="zf-RING_2"/>
    <property type="match status" value="1"/>
</dbReference>
<dbReference type="Proteomes" id="UP000007494">
    <property type="component" value="Chromosome XI"/>
</dbReference>